<accession>A0AAE1ABW2</accession>
<comment type="caution">
    <text evidence="1">The sequence shown here is derived from an EMBL/GenBank/DDBJ whole genome shotgun (WGS) entry which is preliminary data.</text>
</comment>
<dbReference type="AlphaFoldDB" id="A0AAE1ABW2"/>
<protein>
    <submittedName>
        <fullName evidence="1">Uncharacterized protein</fullName>
    </submittedName>
</protein>
<proteinExistence type="predicted"/>
<name>A0AAE1ABW2_9GAST</name>
<reference evidence="1" key="1">
    <citation type="journal article" date="2023" name="G3 (Bethesda)">
        <title>A reference genome for the long-term kleptoplast-retaining sea slug Elysia crispata morphotype clarki.</title>
        <authorList>
            <person name="Eastman K.E."/>
            <person name="Pendleton A.L."/>
            <person name="Shaikh M.A."/>
            <person name="Suttiyut T."/>
            <person name="Ogas R."/>
            <person name="Tomko P."/>
            <person name="Gavelis G."/>
            <person name="Widhalm J.R."/>
            <person name="Wisecaver J.H."/>
        </authorList>
    </citation>
    <scope>NUCLEOTIDE SEQUENCE</scope>
    <source>
        <strain evidence="1">ECLA1</strain>
    </source>
</reference>
<keyword evidence="2" id="KW-1185">Reference proteome</keyword>
<sequence>MRRVILQDAGWSVVPGVRYVVYLREEGLNVDFLHKQKIVRGIVGAGTREIEEEATLGSLKHGPQDYRECLRRSSIISSLPSTLERPRTFYRRRINQNKTYNTLLISPIVRFTNCWDALSQENKSQTKHTTRCLSRR</sequence>
<organism evidence="1 2">
    <name type="scientific">Elysia crispata</name>
    <name type="common">lettuce slug</name>
    <dbReference type="NCBI Taxonomy" id="231223"/>
    <lineage>
        <taxon>Eukaryota</taxon>
        <taxon>Metazoa</taxon>
        <taxon>Spiralia</taxon>
        <taxon>Lophotrochozoa</taxon>
        <taxon>Mollusca</taxon>
        <taxon>Gastropoda</taxon>
        <taxon>Heterobranchia</taxon>
        <taxon>Euthyneura</taxon>
        <taxon>Panpulmonata</taxon>
        <taxon>Sacoglossa</taxon>
        <taxon>Placobranchoidea</taxon>
        <taxon>Plakobranchidae</taxon>
        <taxon>Elysia</taxon>
    </lineage>
</organism>
<evidence type="ECO:0000313" key="1">
    <source>
        <dbReference type="EMBL" id="KAK3785034.1"/>
    </source>
</evidence>
<evidence type="ECO:0000313" key="2">
    <source>
        <dbReference type="Proteomes" id="UP001283361"/>
    </source>
</evidence>
<dbReference type="EMBL" id="JAWDGP010002177">
    <property type="protein sequence ID" value="KAK3785034.1"/>
    <property type="molecule type" value="Genomic_DNA"/>
</dbReference>
<gene>
    <name evidence="1" type="ORF">RRG08_037986</name>
</gene>
<dbReference type="Proteomes" id="UP001283361">
    <property type="component" value="Unassembled WGS sequence"/>
</dbReference>